<keyword evidence="7" id="KW-0274">FAD</keyword>
<evidence type="ECO:0000256" key="7">
    <source>
        <dbReference type="ARBA" id="ARBA00022827"/>
    </source>
</evidence>
<dbReference type="PROSITE" id="PS51384">
    <property type="entry name" value="FAD_FR"/>
    <property type="match status" value="1"/>
</dbReference>
<dbReference type="PANTHER" id="PTHR19384">
    <property type="entry name" value="NITRIC OXIDE SYNTHASE-RELATED"/>
    <property type="match status" value="1"/>
</dbReference>
<dbReference type="Pfam" id="PF00258">
    <property type="entry name" value="Flavodoxin_1"/>
    <property type="match status" value="1"/>
</dbReference>
<evidence type="ECO:0000256" key="12">
    <source>
        <dbReference type="ARBA" id="ARBA00040659"/>
    </source>
</evidence>
<dbReference type="PRINTS" id="PR00371">
    <property type="entry name" value="FPNCR"/>
</dbReference>
<dbReference type="Gene3D" id="3.40.50.360">
    <property type="match status" value="2"/>
</dbReference>
<sequence length="852" mass="88005">MAEIARDAVLFGGKDLARAEAYANALESKLKAAGCDEAGCAGLTRKAASSLGEARSVTVVLASEGDGGQDVGYDRFWRFLKRSEDRLDGLLVAVVDLGDGACGAALSARLAALGATALVEATAEAAFQDAVVAKLTPSAGGARRAAAPPAVAVGRRPRAQGVVAVLYGSQTGNASCIAADIGDELRSRSPACDVVVGPLDSWRDRRADGGQVLGPGSVCVCVTSTTGNGDAPDSADRFWRFARKRSQPGDLFAGVRYAVLALGDTNYDKFCHVGKTIDKRLGELGGERFYGLACADEATGLEAVVDPWVCGLWGALAAVGALADGGVVEAAADLGEPAEPRDCLGPLPAGATCLVEALDVAKFLAAAPGGLDAAQLPKPPRDADDETVAEAVAEAAAEDAGRGGTHTAAKPFEAPVVAARDLCNEGDRRVIHCEFDLAGSGARYEPGDSIGIKCPNPPPALAAAAKALGVDAAALGDDLEWGRDLSAAPTRPLLRALAAWCGDARDRDACLALAARPAGAKLYEACVAAPKLRAYELLGALKSCRPPTARALARALPALSARYYSVASSPLAPDGRSRHGVAAVAFSVVRFTAGAGVAAKHGLAGPDVLHDREGVCTTWLEETLAPFFRGEAPALTLKVFLKASEAFQLPEDPDAPVVMIGPGTGVAPFMGFLDHRKRLKAAQAPPPPAATMPGSRPAMPGSRPMLPGSRPSIPGARPPTAAAPPPSSTLYFGCRARDQDWLYREEMQAHAARGCNLRLACSRETAKKVYVQSLMRDDAAALAKILATTDGRVYVCGDGNNMAKDVHAALAHALVAAKAAPDEAAALKALGDLKEQGRYLLDIWSPIDEYQD</sequence>
<dbReference type="Gene3D" id="1.20.990.10">
    <property type="entry name" value="NADPH-cytochrome p450 Reductase, Chain A, domain 3"/>
    <property type="match status" value="1"/>
</dbReference>
<comment type="cofactor">
    <cofactor evidence="1">
        <name>FMN</name>
        <dbReference type="ChEBI" id="CHEBI:58210"/>
    </cofactor>
</comment>
<dbReference type="SUPFAM" id="SSF52218">
    <property type="entry name" value="Flavoproteins"/>
    <property type="match status" value="2"/>
</dbReference>
<organism evidence="16 17">
    <name type="scientific">Aureococcus anophagefferens</name>
    <name type="common">Harmful bloom alga</name>
    <dbReference type="NCBI Taxonomy" id="44056"/>
    <lineage>
        <taxon>Eukaryota</taxon>
        <taxon>Sar</taxon>
        <taxon>Stramenopiles</taxon>
        <taxon>Ochrophyta</taxon>
        <taxon>Pelagophyceae</taxon>
        <taxon>Pelagomonadales</taxon>
        <taxon>Pelagomonadaceae</taxon>
        <taxon>Aureococcus</taxon>
    </lineage>
</organism>
<dbReference type="Proteomes" id="UP001363151">
    <property type="component" value="Unassembled WGS sequence"/>
</dbReference>
<feature type="domain" description="FAD-binding FR-type" evidence="15">
    <location>
        <begin position="409"/>
        <end position="650"/>
    </location>
</feature>
<dbReference type="EC" id="1.16.1.8" evidence="11"/>
<gene>
    <name evidence="16" type="ORF">SO694_00162040</name>
</gene>
<evidence type="ECO:0000256" key="9">
    <source>
        <dbReference type="ARBA" id="ARBA00023002"/>
    </source>
</evidence>
<dbReference type="InterPro" id="IPR017927">
    <property type="entry name" value="FAD-bd_FR_type"/>
</dbReference>
<evidence type="ECO:0000259" key="14">
    <source>
        <dbReference type="PROSITE" id="PS50902"/>
    </source>
</evidence>
<dbReference type="InterPro" id="IPR001433">
    <property type="entry name" value="OxRdtase_FAD/NAD-bd"/>
</dbReference>
<comment type="cofactor">
    <cofactor evidence="2">
        <name>FAD</name>
        <dbReference type="ChEBI" id="CHEBI:57692"/>
    </cofactor>
</comment>
<dbReference type="InterPro" id="IPR017938">
    <property type="entry name" value="Riboflavin_synthase-like_b-brl"/>
</dbReference>
<dbReference type="SUPFAM" id="SSF63380">
    <property type="entry name" value="Riboflavin synthase domain-like"/>
    <property type="match status" value="1"/>
</dbReference>
<evidence type="ECO:0000256" key="3">
    <source>
        <dbReference type="ARBA" id="ARBA00022605"/>
    </source>
</evidence>
<dbReference type="PANTHER" id="PTHR19384:SF84">
    <property type="entry name" value="METHIONINE SYNTHASE REDUCTASE"/>
    <property type="match status" value="1"/>
</dbReference>
<name>A0ABR1G664_AURAN</name>
<dbReference type="InterPro" id="IPR039261">
    <property type="entry name" value="FNR_nucleotide-bd"/>
</dbReference>
<protein>
    <recommendedName>
        <fullName evidence="12">Methionine synthase reductase</fullName>
        <ecNumber evidence="11">1.16.1.8</ecNumber>
    </recommendedName>
</protein>
<evidence type="ECO:0000256" key="5">
    <source>
        <dbReference type="ARBA" id="ARBA00022643"/>
    </source>
</evidence>
<dbReference type="EMBL" id="JBBJCI010000094">
    <property type="protein sequence ID" value="KAK7248537.1"/>
    <property type="molecule type" value="Genomic_DNA"/>
</dbReference>
<evidence type="ECO:0000256" key="8">
    <source>
        <dbReference type="ARBA" id="ARBA00022857"/>
    </source>
</evidence>
<dbReference type="PROSITE" id="PS50902">
    <property type="entry name" value="FLAVODOXIN_LIKE"/>
    <property type="match status" value="1"/>
</dbReference>
<evidence type="ECO:0000256" key="11">
    <source>
        <dbReference type="ARBA" id="ARBA00039088"/>
    </source>
</evidence>
<dbReference type="InterPro" id="IPR001094">
    <property type="entry name" value="Flavdoxin-like"/>
</dbReference>
<dbReference type="PRINTS" id="PR00369">
    <property type="entry name" value="FLAVODOXIN"/>
</dbReference>
<evidence type="ECO:0000259" key="15">
    <source>
        <dbReference type="PROSITE" id="PS51384"/>
    </source>
</evidence>
<dbReference type="Gene3D" id="3.40.50.80">
    <property type="entry name" value="Nucleotide-binding domain of ferredoxin-NADP reductase (FNR) module"/>
    <property type="match status" value="1"/>
</dbReference>
<dbReference type="InterPro" id="IPR023173">
    <property type="entry name" value="NADPH_Cyt_P450_Rdtase_alpha"/>
</dbReference>
<keyword evidence="9" id="KW-0560">Oxidoreductase</keyword>
<feature type="domain" description="Flavodoxin-like" evidence="14">
    <location>
        <begin position="163"/>
        <end position="313"/>
    </location>
</feature>
<keyword evidence="8" id="KW-0521">NADP</keyword>
<dbReference type="Pfam" id="PF00667">
    <property type="entry name" value="FAD_binding_1"/>
    <property type="match status" value="2"/>
</dbReference>
<dbReference type="InterPro" id="IPR008254">
    <property type="entry name" value="Flavodoxin/NO_synth"/>
</dbReference>
<dbReference type="SUPFAM" id="SSF52343">
    <property type="entry name" value="Ferredoxin reductase-like, C-terminal NADP-linked domain"/>
    <property type="match status" value="1"/>
</dbReference>
<dbReference type="InterPro" id="IPR003097">
    <property type="entry name" value="CysJ-like_FAD-binding"/>
</dbReference>
<keyword evidence="5" id="KW-0288">FMN</keyword>
<evidence type="ECO:0000256" key="1">
    <source>
        <dbReference type="ARBA" id="ARBA00001917"/>
    </source>
</evidence>
<evidence type="ECO:0000313" key="16">
    <source>
        <dbReference type="EMBL" id="KAK7248537.1"/>
    </source>
</evidence>
<evidence type="ECO:0000313" key="17">
    <source>
        <dbReference type="Proteomes" id="UP001363151"/>
    </source>
</evidence>
<proteinExistence type="predicted"/>
<dbReference type="Gene3D" id="2.40.30.10">
    <property type="entry name" value="Translation factors"/>
    <property type="match status" value="2"/>
</dbReference>
<keyword evidence="17" id="KW-1185">Reference proteome</keyword>
<evidence type="ECO:0000256" key="10">
    <source>
        <dbReference type="ARBA" id="ARBA00023167"/>
    </source>
</evidence>
<keyword evidence="4" id="KW-0285">Flavoprotein</keyword>
<evidence type="ECO:0000256" key="4">
    <source>
        <dbReference type="ARBA" id="ARBA00022630"/>
    </source>
</evidence>
<dbReference type="Pfam" id="PF00175">
    <property type="entry name" value="NAD_binding_1"/>
    <property type="match status" value="1"/>
</dbReference>
<comment type="caution">
    <text evidence="16">The sequence shown here is derived from an EMBL/GenBank/DDBJ whole genome shotgun (WGS) entry which is preliminary data.</text>
</comment>
<accession>A0ABR1G664</accession>
<keyword evidence="10" id="KW-0486">Methionine biosynthesis</keyword>
<evidence type="ECO:0000256" key="2">
    <source>
        <dbReference type="ARBA" id="ARBA00001974"/>
    </source>
</evidence>
<dbReference type="InterPro" id="IPR001709">
    <property type="entry name" value="Flavoprot_Pyr_Nucl_cyt_Rdtase"/>
</dbReference>
<evidence type="ECO:0000256" key="6">
    <source>
        <dbReference type="ARBA" id="ARBA00022691"/>
    </source>
</evidence>
<keyword evidence="6" id="KW-0949">S-adenosyl-L-methionine</keyword>
<evidence type="ECO:0000256" key="13">
    <source>
        <dbReference type="SAM" id="MobiDB-lite"/>
    </source>
</evidence>
<dbReference type="InterPro" id="IPR029039">
    <property type="entry name" value="Flavoprotein-like_sf"/>
</dbReference>
<reference evidence="16 17" key="1">
    <citation type="submission" date="2024-03" db="EMBL/GenBank/DDBJ databases">
        <title>Aureococcus anophagefferens CCMP1851 and Kratosvirus quantuckense: Draft genome of a second virus-susceptible host strain in the model system.</title>
        <authorList>
            <person name="Chase E."/>
            <person name="Truchon A.R."/>
            <person name="Schepens W."/>
            <person name="Wilhelm S.W."/>
        </authorList>
    </citation>
    <scope>NUCLEOTIDE SEQUENCE [LARGE SCALE GENOMIC DNA]</scope>
    <source>
        <strain evidence="16 17">CCMP1851</strain>
    </source>
</reference>
<keyword evidence="3" id="KW-0028">Amino-acid biosynthesis</keyword>
<feature type="region of interest" description="Disordered" evidence="13">
    <location>
        <begin position="681"/>
        <end position="729"/>
    </location>
</feature>